<feature type="chain" id="PRO_5025373049" evidence="2">
    <location>
        <begin position="18"/>
        <end position="350"/>
    </location>
</feature>
<name>A0A6A6G8S8_9PEZI</name>
<sequence length="350" mass="36478">MKSSLLILAVGGSLTQAFWHLPLPRDLSPGPQELAPLSPIRPPPGSQGTCTLITQSCTIPGHPHPYPCARTGACPKEGGPCALMDHKSHHRRLADCAIASNPEEKTPGQQTPGVWKPCTKKSTTVPWVTASSARITRTATVVVLPGVTTSSSGFRTKTKTKTRACDDDGGEGVVTVTMTVTGTPSASASASATTTSSAKGKTVTVTGSASASSAAVPKTVTVTNKGSPRKTVTVTATPKSSSWDGTVTVTATDEVAVRTSVVFVETYTVTEAATSSRSGRVVTQTETQIITCSFPQIVNFKNDANTSILLAGDSWHGAVRMHKQAYTKHNGQDTASNRQTSEQGTCIEDV</sequence>
<keyword evidence="4" id="KW-1185">Reference proteome</keyword>
<feature type="region of interest" description="Disordered" evidence="1">
    <location>
        <begin position="99"/>
        <end position="118"/>
    </location>
</feature>
<evidence type="ECO:0000256" key="1">
    <source>
        <dbReference type="SAM" id="MobiDB-lite"/>
    </source>
</evidence>
<protein>
    <submittedName>
        <fullName evidence="3">Uncharacterized protein</fullName>
    </submittedName>
</protein>
<dbReference type="Proteomes" id="UP000799538">
    <property type="component" value="Unassembled WGS sequence"/>
</dbReference>
<keyword evidence="2" id="KW-0732">Signal</keyword>
<dbReference type="EMBL" id="ML992509">
    <property type="protein sequence ID" value="KAF2222074.1"/>
    <property type="molecule type" value="Genomic_DNA"/>
</dbReference>
<evidence type="ECO:0000313" key="3">
    <source>
        <dbReference type="EMBL" id="KAF2222074.1"/>
    </source>
</evidence>
<evidence type="ECO:0000256" key="2">
    <source>
        <dbReference type="SAM" id="SignalP"/>
    </source>
</evidence>
<organism evidence="3 4">
    <name type="scientific">Elsinoe ampelina</name>
    <dbReference type="NCBI Taxonomy" id="302913"/>
    <lineage>
        <taxon>Eukaryota</taxon>
        <taxon>Fungi</taxon>
        <taxon>Dikarya</taxon>
        <taxon>Ascomycota</taxon>
        <taxon>Pezizomycotina</taxon>
        <taxon>Dothideomycetes</taxon>
        <taxon>Dothideomycetidae</taxon>
        <taxon>Myriangiales</taxon>
        <taxon>Elsinoaceae</taxon>
        <taxon>Elsinoe</taxon>
    </lineage>
</organism>
<feature type="region of interest" description="Disordered" evidence="1">
    <location>
        <begin position="327"/>
        <end position="350"/>
    </location>
</feature>
<feature type="signal peptide" evidence="2">
    <location>
        <begin position="1"/>
        <end position="17"/>
    </location>
</feature>
<evidence type="ECO:0000313" key="4">
    <source>
        <dbReference type="Proteomes" id="UP000799538"/>
    </source>
</evidence>
<feature type="compositionally biased region" description="Polar residues" evidence="1">
    <location>
        <begin position="327"/>
        <end position="344"/>
    </location>
</feature>
<proteinExistence type="predicted"/>
<dbReference type="OrthoDB" id="10423102at2759"/>
<gene>
    <name evidence="3" type="ORF">BDZ85DRAFT_250932</name>
</gene>
<accession>A0A6A6G8S8</accession>
<reference evidence="4" key="1">
    <citation type="journal article" date="2020" name="Stud. Mycol.">
        <title>101 Dothideomycetes genomes: A test case for predicting lifestyles and emergence of pathogens.</title>
        <authorList>
            <person name="Haridas S."/>
            <person name="Albert R."/>
            <person name="Binder M."/>
            <person name="Bloem J."/>
            <person name="LaButti K."/>
            <person name="Salamov A."/>
            <person name="Andreopoulos B."/>
            <person name="Baker S."/>
            <person name="Barry K."/>
            <person name="Bills G."/>
            <person name="Bluhm B."/>
            <person name="Cannon C."/>
            <person name="Castanera R."/>
            <person name="Culley D."/>
            <person name="Daum C."/>
            <person name="Ezra D."/>
            <person name="Gonzalez J."/>
            <person name="Henrissat B."/>
            <person name="Kuo A."/>
            <person name="Liang C."/>
            <person name="Lipzen A."/>
            <person name="Lutzoni F."/>
            <person name="Magnuson J."/>
            <person name="Mondo S."/>
            <person name="Nolan M."/>
            <person name="Ohm R."/>
            <person name="Pangilinan J."/>
            <person name="Park H.-J."/>
            <person name="Ramirez L."/>
            <person name="Alfaro M."/>
            <person name="Sun H."/>
            <person name="Tritt A."/>
            <person name="Yoshinaga Y."/>
            <person name="Zwiers L.-H."/>
            <person name="Turgeon B."/>
            <person name="Goodwin S."/>
            <person name="Spatafora J."/>
            <person name="Crous P."/>
            <person name="Grigoriev I."/>
        </authorList>
    </citation>
    <scope>NUCLEOTIDE SEQUENCE [LARGE SCALE GENOMIC DNA]</scope>
    <source>
        <strain evidence="4">CECT 20119</strain>
    </source>
</reference>
<dbReference type="AlphaFoldDB" id="A0A6A6G8S8"/>